<reference evidence="4 6" key="3">
    <citation type="journal article" date="2021" name="Sci. Rep.">
        <title>The distribution of antibiotic resistance genes in chicken gut microbiota commensals.</title>
        <authorList>
            <person name="Juricova H."/>
            <person name="Matiasovicova J."/>
            <person name="Kubasova T."/>
            <person name="Cejkova D."/>
            <person name="Rychlik I."/>
        </authorList>
    </citation>
    <scope>NUCLEOTIDE SEQUENCE [LARGE SCALE GENOMIC DNA]</scope>
    <source>
        <strain evidence="4 6">An772</strain>
    </source>
</reference>
<evidence type="ECO:0000256" key="1">
    <source>
        <dbReference type="SAM" id="Phobius"/>
    </source>
</evidence>
<proteinExistence type="predicted"/>
<keyword evidence="1" id="KW-1133">Transmembrane helix</keyword>
<organism evidence="3 5">
    <name type="scientific">Mediterranea massiliensis</name>
    <dbReference type="NCBI Taxonomy" id="1841865"/>
    <lineage>
        <taxon>Bacteria</taxon>
        <taxon>Pseudomonadati</taxon>
        <taxon>Bacteroidota</taxon>
        <taxon>Bacteroidia</taxon>
        <taxon>Bacteroidales</taxon>
        <taxon>Bacteroidaceae</taxon>
        <taxon>Mediterranea</taxon>
    </lineage>
</organism>
<reference evidence="3" key="2">
    <citation type="journal article" date="2021" name="PeerJ">
        <title>Extensive microbial diversity within the chicken gut microbiome revealed by metagenomics and culture.</title>
        <authorList>
            <person name="Gilroy R."/>
            <person name="Ravi A."/>
            <person name="Getino M."/>
            <person name="Pursley I."/>
            <person name="Horton D.L."/>
            <person name="Alikhan N.F."/>
            <person name="Baker D."/>
            <person name="Gharbi K."/>
            <person name="Hall N."/>
            <person name="Watson M."/>
            <person name="Adriaenssens E.M."/>
            <person name="Foster-Nyarko E."/>
            <person name="Jarju S."/>
            <person name="Secka A."/>
            <person name="Antonio M."/>
            <person name="Oren A."/>
            <person name="Chaudhuri R.R."/>
            <person name="La Ragione R."/>
            <person name="Hildebrand F."/>
            <person name="Pallen M.J."/>
        </authorList>
    </citation>
    <scope>NUCLEOTIDE SEQUENCE</scope>
    <source>
        <strain evidence="3">CHK55-1828</strain>
    </source>
</reference>
<gene>
    <name evidence="4" type="ORF">H7U35_03095</name>
    <name evidence="3" type="ORF">K8W02_10435</name>
</gene>
<evidence type="ECO:0000259" key="2">
    <source>
        <dbReference type="Pfam" id="PF06713"/>
    </source>
</evidence>
<feature type="transmembrane region" description="Helical" evidence="1">
    <location>
        <begin position="12"/>
        <end position="44"/>
    </location>
</feature>
<accession>A0A921HXA9</accession>
<dbReference type="OrthoDB" id="1081386at2"/>
<dbReference type="AlphaFoldDB" id="A0A921HXA9"/>
<evidence type="ECO:0000313" key="4">
    <source>
        <dbReference type="EMBL" id="MBM6734219.1"/>
    </source>
</evidence>
<keyword evidence="1" id="KW-0812">Transmembrane</keyword>
<dbReference type="GO" id="GO:0030153">
    <property type="term" value="P:bacteriocin immunity"/>
    <property type="evidence" value="ECO:0007669"/>
    <property type="project" value="InterPro"/>
</dbReference>
<name>A0A921HXA9_9BACT</name>
<dbReference type="Pfam" id="PF06713">
    <property type="entry name" value="bPH_4"/>
    <property type="match status" value="1"/>
</dbReference>
<sequence length="134" mass="15613">MDRVFHARIGAAQYLALLLFTFMLVYCLWVKYILIAVLWGILLLRFIERIIHTTYTLTADGRLIVYGGRFSRSRERRLAEVVSVERRSSMQVAGRALVHYVLVIYQDGKHDALQPVNEAEFVRVLEKRKRETAS</sequence>
<dbReference type="InterPro" id="IPR009589">
    <property type="entry name" value="PH_YyaB-like"/>
</dbReference>
<feature type="domain" description="Uncharacterized protein YyaB-like PH" evidence="2">
    <location>
        <begin position="53"/>
        <end position="128"/>
    </location>
</feature>
<keyword evidence="6" id="KW-1185">Reference proteome</keyword>
<evidence type="ECO:0000313" key="5">
    <source>
        <dbReference type="Proteomes" id="UP000717835"/>
    </source>
</evidence>
<reference evidence="3" key="4">
    <citation type="submission" date="2021-09" db="EMBL/GenBank/DDBJ databases">
        <authorList>
            <person name="Gilroy R."/>
        </authorList>
    </citation>
    <scope>NUCLEOTIDE SEQUENCE</scope>
    <source>
        <strain evidence="3">CHK55-1828</strain>
    </source>
</reference>
<reference evidence="4" key="1">
    <citation type="submission" date="2020-08" db="EMBL/GenBank/DDBJ databases">
        <authorList>
            <person name="Cejkova D."/>
            <person name="Kubasova T."/>
            <person name="Jahodarova E."/>
            <person name="Rychlik I."/>
        </authorList>
    </citation>
    <scope>NUCLEOTIDE SEQUENCE</scope>
    <source>
        <strain evidence="4">An772</strain>
    </source>
</reference>
<dbReference type="Proteomes" id="UP000717835">
    <property type="component" value="Unassembled WGS sequence"/>
</dbReference>
<keyword evidence="1" id="KW-0472">Membrane</keyword>
<dbReference type="Proteomes" id="UP000766986">
    <property type="component" value="Unassembled WGS sequence"/>
</dbReference>
<protein>
    <submittedName>
        <fullName evidence="3">PH domain-containing protein</fullName>
    </submittedName>
</protein>
<evidence type="ECO:0000313" key="6">
    <source>
        <dbReference type="Proteomes" id="UP000766986"/>
    </source>
</evidence>
<comment type="caution">
    <text evidence="3">The sequence shown here is derived from an EMBL/GenBank/DDBJ whole genome shotgun (WGS) entry which is preliminary data.</text>
</comment>
<dbReference type="EMBL" id="DYVX01000084">
    <property type="protein sequence ID" value="HJF92779.1"/>
    <property type="molecule type" value="Genomic_DNA"/>
</dbReference>
<evidence type="ECO:0000313" key="3">
    <source>
        <dbReference type="EMBL" id="HJF92779.1"/>
    </source>
</evidence>
<dbReference type="EMBL" id="JACLYZ010000004">
    <property type="protein sequence ID" value="MBM6734219.1"/>
    <property type="molecule type" value="Genomic_DNA"/>
</dbReference>